<evidence type="ECO:0000313" key="3">
    <source>
        <dbReference type="Proteomes" id="UP000199249"/>
    </source>
</evidence>
<dbReference type="Pfam" id="PF13801">
    <property type="entry name" value="Metal_resist"/>
    <property type="match status" value="1"/>
</dbReference>
<dbReference type="STRING" id="651662.SAMN04488069_110182"/>
<evidence type="ECO:0000256" key="1">
    <source>
        <dbReference type="SAM" id="MobiDB-lite"/>
    </source>
</evidence>
<dbReference type="EMBL" id="FNOV01000010">
    <property type="protein sequence ID" value="SDY61628.1"/>
    <property type="molecule type" value="Genomic_DNA"/>
</dbReference>
<feature type="compositionally biased region" description="Pro residues" evidence="1">
    <location>
        <begin position="154"/>
        <end position="172"/>
    </location>
</feature>
<dbReference type="InterPro" id="IPR025961">
    <property type="entry name" value="Metal_resist"/>
</dbReference>
<protein>
    <submittedName>
        <fullName evidence="2">Heavy-metal resistance</fullName>
    </submittedName>
</protein>
<evidence type="ECO:0000313" key="2">
    <source>
        <dbReference type="EMBL" id="SDY61628.1"/>
    </source>
</evidence>
<dbReference type="RefSeq" id="WP_092741807.1">
    <property type="nucleotide sequence ID" value="NZ_FNOV01000010.1"/>
</dbReference>
<dbReference type="Gene3D" id="1.20.120.1490">
    <property type="match status" value="1"/>
</dbReference>
<dbReference type="OrthoDB" id="595025at2"/>
<keyword evidence="3" id="KW-1185">Reference proteome</keyword>
<gene>
    <name evidence="2" type="ORF">SAMN04488069_110182</name>
</gene>
<dbReference type="Proteomes" id="UP000199249">
    <property type="component" value="Unassembled WGS sequence"/>
</dbReference>
<dbReference type="AlphaFoldDB" id="A0A1H3LCG6"/>
<reference evidence="3" key="1">
    <citation type="submission" date="2016-10" db="EMBL/GenBank/DDBJ databases">
        <authorList>
            <person name="Varghese N."/>
            <person name="Submissions S."/>
        </authorList>
    </citation>
    <scope>NUCLEOTIDE SEQUENCE [LARGE SCALE GENOMIC DNA]</scope>
    <source>
        <strain evidence="3">CGMCC 1.8975</strain>
    </source>
</reference>
<accession>A0A1H3LCG6</accession>
<sequence>MTLTKTRMLSWLAVALGLLNVGLLALLWLGRPGNQPQQRPEGSSLATYLVRELQLTPTQQQQFDRLRQDHHAHMERLVRELTAEREQLFASLTGPNAVAASPALLDHIGRLQRQTDSITYDHFAAVEKMLTPDQRKRWQQLAPTLPRRLQSPGPGGPPPRRGPADGPPPPRP</sequence>
<organism evidence="2 3">
    <name type="scientific">Hymenobacter psychrophilus</name>
    <dbReference type="NCBI Taxonomy" id="651662"/>
    <lineage>
        <taxon>Bacteria</taxon>
        <taxon>Pseudomonadati</taxon>
        <taxon>Bacteroidota</taxon>
        <taxon>Cytophagia</taxon>
        <taxon>Cytophagales</taxon>
        <taxon>Hymenobacteraceae</taxon>
        <taxon>Hymenobacter</taxon>
    </lineage>
</organism>
<name>A0A1H3LCG6_9BACT</name>
<proteinExistence type="predicted"/>
<feature type="region of interest" description="Disordered" evidence="1">
    <location>
        <begin position="134"/>
        <end position="172"/>
    </location>
</feature>